<keyword evidence="4" id="KW-0238">DNA-binding</keyword>
<dbReference type="AlphaFoldDB" id="A0A916U8V2"/>
<evidence type="ECO:0000313" key="4">
    <source>
        <dbReference type="EMBL" id="GGC64856.1"/>
    </source>
</evidence>
<reference evidence="4" key="2">
    <citation type="submission" date="2020-09" db="EMBL/GenBank/DDBJ databases">
        <authorList>
            <person name="Sun Q."/>
            <person name="Zhou Y."/>
        </authorList>
    </citation>
    <scope>NUCLEOTIDE SEQUENCE</scope>
    <source>
        <strain evidence="4">CGMCC 1.12919</strain>
    </source>
</reference>
<name>A0A916U8V2_9HYPH</name>
<dbReference type="GO" id="GO:0003677">
    <property type="term" value="F:DNA binding"/>
    <property type="evidence" value="ECO:0007669"/>
    <property type="project" value="UniProtKB-KW"/>
</dbReference>
<dbReference type="Proteomes" id="UP000637002">
    <property type="component" value="Unassembled WGS sequence"/>
</dbReference>
<comment type="caution">
    <text evidence="4">The sequence shown here is derived from an EMBL/GenBank/DDBJ whole genome shotgun (WGS) entry which is preliminary data.</text>
</comment>
<dbReference type="PANTHER" id="PTHR37299">
    <property type="entry name" value="TRANSCRIPTIONAL REGULATOR-RELATED"/>
    <property type="match status" value="1"/>
</dbReference>
<dbReference type="PROSITE" id="PS50110">
    <property type="entry name" value="RESPONSE_REGULATORY"/>
    <property type="match status" value="1"/>
</dbReference>
<organism evidence="4 5">
    <name type="scientific">Chelatococcus reniformis</name>
    <dbReference type="NCBI Taxonomy" id="1494448"/>
    <lineage>
        <taxon>Bacteria</taxon>
        <taxon>Pseudomonadati</taxon>
        <taxon>Pseudomonadota</taxon>
        <taxon>Alphaproteobacteria</taxon>
        <taxon>Hyphomicrobiales</taxon>
        <taxon>Chelatococcaceae</taxon>
        <taxon>Chelatococcus</taxon>
    </lineage>
</organism>
<dbReference type="Gene3D" id="2.40.50.1020">
    <property type="entry name" value="LytTr DNA-binding domain"/>
    <property type="match status" value="1"/>
</dbReference>
<dbReference type="PANTHER" id="PTHR37299:SF1">
    <property type="entry name" value="STAGE 0 SPORULATION PROTEIN A HOMOLOG"/>
    <property type="match status" value="1"/>
</dbReference>
<dbReference type="Pfam" id="PF00072">
    <property type="entry name" value="Response_reg"/>
    <property type="match status" value="1"/>
</dbReference>
<dbReference type="InterPro" id="IPR007492">
    <property type="entry name" value="LytTR_DNA-bd_dom"/>
</dbReference>
<proteinExistence type="predicted"/>
<dbReference type="SUPFAM" id="SSF52172">
    <property type="entry name" value="CheY-like"/>
    <property type="match status" value="1"/>
</dbReference>
<sequence>MLVDDEPPARRSLIRLLSEYADVEVVAEADSIAAAARALPAARPDILFLDIELTDGKGFDLLAGIEHRPTVVFVTAYSSYAVRAFDVEATDFLLKPVEPERLALTIDRLRRKRQPSPATSLPPGIATITVDRTFAGRILLSRPGHSVFAPTEELVTLRAEGDYTRVGLLDGRDVLVCRLLGQFETDLPTPPFYRLSRSIMVNLARVRRVAWSSGGRAELHFDGTAVPVLAIGRAAARRLRGGCRVGAGDPIERRAI</sequence>
<evidence type="ECO:0000259" key="2">
    <source>
        <dbReference type="PROSITE" id="PS50110"/>
    </source>
</evidence>
<dbReference type="GO" id="GO:0000156">
    <property type="term" value="F:phosphorelay response regulator activity"/>
    <property type="evidence" value="ECO:0007669"/>
    <property type="project" value="InterPro"/>
</dbReference>
<protein>
    <submittedName>
        <fullName evidence="4">DNA-binding response regulator</fullName>
    </submittedName>
</protein>
<feature type="modified residue" description="4-aspartylphosphate" evidence="1">
    <location>
        <position position="50"/>
    </location>
</feature>
<dbReference type="Gene3D" id="3.40.50.2300">
    <property type="match status" value="1"/>
</dbReference>
<feature type="domain" description="HTH LytTR-type" evidence="3">
    <location>
        <begin position="139"/>
        <end position="228"/>
    </location>
</feature>
<dbReference type="RefSeq" id="WP_244641944.1">
    <property type="nucleotide sequence ID" value="NZ_BMGG01000004.1"/>
</dbReference>
<evidence type="ECO:0000313" key="5">
    <source>
        <dbReference type="Proteomes" id="UP000637002"/>
    </source>
</evidence>
<evidence type="ECO:0000256" key="1">
    <source>
        <dbReference type="PROSITE-ProRule" id="PRU00169"/>
    </source>
</evidence>
<feature type="domain" description="Response regulatory" evidence="2">
    <location>
        <begin position="1"/>
        <end position="110"/>
    </location>
</feature>
<reference evidence="4" key="1">
    <citation type="journal article" date="2014" name="Int. J. Syst. Evol. Microbiol.">
        <title>Complete genome sequence of Corynebacterium casei LMG S-19264T (=DSM 44701T), isolated from a smear-ripened cheese.</title>
        <authorList>
            <consortium name="US DOE Joint Genome Institute (JGI-PGF)"/>
            <person name="Walter F."/>
            <person name="Albersmeier A."/>
            <person name="Kalinowski J."/>
            <person name="Ruckert C."/>
        </authorList>
    </citation>
    <scope>NUCLEOTIDE SEQUENCE</scope>
    <source>
        <strain evidence="4">CGMCC 1.12919</strain>
    </source>
</reference>
<dbReference type="SMART" id="SM00850">
    <property type="entry name" value="LytTR"/>
    <property type="match status" value="1"/>
</dbReference>
<evidence type="ECO:0000259" key="3">
    <source>
        <dbReference type="PROSITE" id="PS50930"/>
    </source>
</evidence>
<dbReference type="PROSITE" id="PS50930">
    <property type="entry name" value="HTH_LYTTR"/>
    <property type="match status" value="1"/>
</dbReference>
<dbReference type="InterPro" id="IPR001789">
    <property type="entry name" value="Sig_transdc_resp-reg_receiver"/>
</dbReference>
<dbReference type="SMART" id="SM00448">
    <property type="entry name" value="REC"/>
    <property type="match status" value="1"/>
</dbReference>
<dbReference type="InterPro" id="IPR011006">
    <property type="entry name" value="CheY-like_superfamily"/>
</dbReference>
<dbReference type="InterPro" id="IPR046947">
    <property type="entry name" value="LytR-like"/>
</dbReference>
<dbReference type="EMBL" id="BMGG01000004">
    <property type="protein sequence ID" value="GGC64856.1"/>
    <property type="molecule type" value="Genomic_DNA"/>
</dbReference>
<accession>A0A916U8V2</accession>
<keyword evidence="5" id="KW-1185">Reference proteome</keyword>
<dbReference type="Pfam" id="PF04397">
    <property type="entry name" value="LytTR"/>
    <property type="match status" value="1"/>
</dbReference>
<gene>
    <name evidence="4" type="ORF">GCM10010994_24320</name>
</gene>
<keyword evidence="1" id="KW-0597">Phosphoprotein</keyword>